<evidence type="ECO:0000313" key="2">
    <source>
        <dbReference type="EMBL" id="MQT16207.1"/>
    </source>
</evidence>
<evidence type="ECO:0000313" key="3">
    <source>
        <dbReference type="Proteomes" id="UP000481327"/>
    </source>
</evidence>
<name>A0A7C9LEU0_9SPHN</name>
<organism evidence="2 3">
    <name type="scientific">Sandarakinorhabdus fusca</name>
    <dbReference type="NCBI Taxonomy" id="1439888"/>
    <lineage>
        <taxon>Bacteria</taxon>
        <taxon>Pseudomonadati</taxon>
        <taxon>Pseudomonadota</taxon>
        <taxon>Alphaproteobacteria</taxon>
        <taxon>Sphingomonadales</taxon>
        <taxon>Sphingosinicellaceae</taxon>
        <taxon>Sandarakinorhabdus</taxon>
    </lineage>
</organism>
<evidence type="ECO:0000256" key="1">
    <source>
        <dbReference type="SAM" id="SignalP"/>
    </source>
</evidence>
<keyword evidence="3" id="KW-1185">Reference proteome</keyword>
<dbReference type="EMBL" id="WIOL01000001">
    <property type="protein sequence ID" value="MQT16207.1"/>
    <property type="molecule type" value="Genomic_DNA"/>
</dbReference>
<dbReference type="OrthoDB" id="7406594at2"/>
<feature type="signal peptide" evidence="1">
    <location>
        <begin position="1"/>
        <end position="26"/>
    </location>
</feature>
<feature type="chain" id="PRO_5029006087" evidence="1">
    <location>
        <begin position="27"/>
        <end position="268"/>
    </location>
</feature>
<dbReference type="Proteomes" id="UP000481327">
    <property type="component" value="Unassembled WGS sequence"/>
</dbReference>
<accession>A0A7C9LEU0</accession>
<reference evidence="2 3" key="1">
    <citation type="submission" date="2019-09" db="EMBL/GenBank/DDBJ databases">
        <title>Polymorphobacter sp. isolated from a lake in China.</title>
        <authorList>
            <person name="Liu Z."/>
        </authorList>
    </citation>
    <scope>NUCLEOTIDE SEQUENCE [LARGE SCALE GENOMIC DNA]</scope>
    <source>
        <strain evidence="2 3">D40P</strain>
    </source>
</reference>
<comment type="caution">
    <text evidence="2">The sequence shown here is derived from an EMBL/GenBank/DDBJ whole genome shotgun (WGS) entry which is preliminary data.</text>
</comment>
<keyword evidence="1" id="KW-0732">Signal</keyword>
<protein>
    <submittedName>
        <fullName evidence="2">Uncharacterized protein</fullName>
    </submittedName>
</protein>
<gene>
    <name evidence="2" type="ORF">F3168_02905</name>
</gene>
<dbReference type="AlphaFoldDB" id="A0A7C9LEU0"/>
<dbReference type="RefSeq" id="WP_152576631.1">
    <property type="nucleotide sequence ID" value="NZ_JAATJI010000001.1"/>
</dbReference>
<proteinExistence type="predicted"/>
<sequence length="268" mass="27483">MFVPPLRHTAAMISLGLVLAASPARADPAFADVAELTIAAPVIVQATITKAERIADRDSPGLAPGSARILVTAALDAALTAPGPVPPQLSWLWDSPLDARGKPPKPKGQKVMAWLAPPDAAGKTRLAGPDAQQPWTPALDAQVRAIATDARSGQVPVITGVSNGFRADGTVPGESESQFFLSAADGRGATLVVTARPGAQRRITLARGDVIDESAATVRPGTLLWYRLACTLPSTLPPAAGGADPALAADWQAAIASLGPCGRSRPAR</sequence>